<evidence type="ECO:0008006" key="3">
    <source>
        <dbReference type="Google" id="ProtNLM"/>
    </source>
</evidence>
<proteinExistence type="predicted"/>
<sequence>MALIRDAKEKGYRILLHYIVIGSATQAVDRVALRVKLGGHNVPNDDVHRRFERSRRHFIEACLPLADEWGLWDNQQPPPKQIADSQTYTLDQLLAMLNFPNLQETPPAEMSEMSKIELEASRVATEKMLDYYKRIGIKVTPQMTLAPEKPKRTRRKVG</sequence>
<organism evidence="1 2">
    <name type="scientific">Phragmitibacter flavus</name>
    <dbReference type="NCBI Taxonomy" id="2576071"/>
    <lineage>
        <taxon>Bacteria</taxon>
        <taxon>Pseudomonadati</taxon>
        <taxon>Verrucomicrobiota</taxon>
        <taxon>Verrucomicrobiia</taxon>
        <taxon>Verrucomicrobiales</taxon>
        <taxon>Verrucomicrobiaceae</taxon>
        <taxon>Phragmitibacter</taxon>
    </lineage>
</organism>
<dbReference type="RefSeq" id="WP_138088179.1">
    <property type="nucleotide sequence ID" value="NZ_VAUV01000018.1"/>
</dbReference>
<evidence type="ECO:0000313" key="2">
    <source>
        <dbReference type="Proteomes" id="UP000306196"/>
    </source>
</evidence>
<name>A0A5R8K961_9BACT</name>
<dbReference type="Proteomes" id="UP000306196">
    <property type="component" value="Unassembled WGS sequence"/>
</dbReference>
<reference evidence="1 2" key="1">
    <citation type="submission" date="2019-05" db="EMBL/GenBank/DDBJ databases">
        <title>Verrucobacter flavum gen. nov., sp. nov. a new member of the family Verrucomicrobiaceae.</title>
        <authorList>
            <person name="Szuroczki S."/>
            <person name="Abbaszade G."/>
            <person name="Szabo A."/>
            <person name="Felfoldi T."/>
            <person name="Schumann P."/>
            <person name="Boka K."/>
            <person name="Keki Z."/>
            <person name="Toumi M."/>
            <person name="Toth E."/>
        </authorList>
    </citation>
    <scope>NUCLEOTIDE SEQUENCE [LARGE SCALE GENOMIC DNA]</scope>
    <source>
        <strain evidence="1 2">MG-N-17</strain>
    </source>
</reference>
<dbReference type="PANTHER" id="PTHR39206:SF1">
    <property type="entry name" value="SLL8004 PROTEIN"/>
    <property type="match status" value="1"/>
</dbReference>
<dbReference type="EMBL" id="VAUV01000018">
    <property type="protein sequence ID" value="TLD68862.1"/>
    <property type="molecule type" value="Genomic_DNA"/>
</dbReference>
<protein>
    <recommendedName>
        <fullName evidence="3">Zeta toxin domain-containing protein</fullName>
    </recommendedName>
</protein>
<evidence type="ECO:0000313" key="1">
    <source>
        <dbReference type="EMBL" id="TLD68862.1"/>
    </source>
</evidence>
<dbReference type="AlphaFoldDB" id="A0A5R8K961"/>
<gene>
    <name evidence="1" type="ORF">FEM03_20525</name>
</gene>
<keyword evidence="2" id="KW-1185">Reference proteome</keyword>
<dbReference type="PANTHER" id="PTHR39206">
    <property type="entry name" value="SLL8004 PROTEIN"/>
    <property type="match status" value="1"/>
</dbReference>
<dbReference type="InterPro" id="IPR027417">
    <property type="entry name" value="P-loop_NTPase"/>
</dbReference>
<comment type="caution">
    <text evidence="1">The sequence shown here is derived from an EMBL/GenBank/DDBJ whole genome shotgun (WGS) entry which is preliminary data.</text>
</comment>
<dbReference type="OrthoDB" id="9791543at2"/>
<accession>A0A5R8K961</accession>
<dbReference type="Gene3D" id="3.40.50.300">
    <property type="entry name" value="P-loop containing nucleotide triphosphate hydrolases"/>
    <property type="match status" value="1"/>
</dbReference>